<name>Q64X08_BACFR</name>
<evidence type="ECO:0000313" key="1">
    <source>
        <dbReference type="EMBL" id="BAD47968.1"/>
    </source>
</evidence>
<dbReference type="Proteomes" id="UP000002197">
    <property type="component" value="Chromosome"/>
</dbReference>
<evidence type="ECO:0000313" key="2">
    <source>
        <dbReference type="Proteomes" id="UP000002197"/>
    </source>
</evidence>
<proteinExistence type="predicted"/>
<accession>Q64X08</accession>
<protein>
    <submittedName>
        <fullName evidence="1">Uncharacterized protein</fullName>
    </submittedName>
</protein>
<organism evidence="1 2">
    <name type="scientific">Bacteroides fragilis (strain YCH46)</name>
    <dbReference type="NCBI Taxonomy" id="295405"/>
    <lineage>
        <taxon>Bacteria</taxon>
        <taxon>Pseudomonadati</taxon>
        <taxon>Bacteroidota</taxon>
        <taxon>Bacteroidia</taxon>
        <taxon>Bacteroidales</taxon>
        <taxon>Bacteroidaceae</taxon>
        <taxon>Bacteroides</taxon>
    </lineage>
</organism>
<reference evidence="1 2" key="1">
    <citation type="journal article" date="2004" name="Proc. Natl. Acad. Sci. U.S.A.">
        <title>Genomic analysis of Bacteroides fragilis reveals extensive DNA inversions regulating cell surface adaptation.</title>
        <authorList>
            <person name="Kuwahara T."/>
            <person name="Yamashita A."/>
            <person name="Hirakawa H."/>
            <person name="Nakayama H."/>
            <person name="Toh H."/>
            <person name="Okada N."/>
            <person name="Kuhara S."/>
            <person name="Hattori M."/>
            <person name="Hayashi T."/>
            <person name="Ohnishi Y."/>
        </authorList>
    </citation>
    <scope>NUCLEOTIDE SEQUENCE [LARGE SCALE GENOMIC DNA]</scope>
    <source>
        <strain evidence="1 2">YCH46</strain>
    </source>
</reference>
<gene>
    <name evidence="1" type="ordered locus">BF1218</name>
</gene>
<dbReference type="EMBL" id="AP006841">
    <property type="protein sequence ID" value="BAD47968.1"/>
    <property type="molecule type" value="Genomic_DNA"/>
</dbReference>
<dbReference type="KEGG" id="bfr:BF1218"/>
<dbReference type="HOGENOM" id="CLU_3022328_0_0_10"/>
<sequence>MLTSILFAFEYITNKRAGPSIKRFFIFSQVPLPVFRLHYKIRYLLRITHRMTSPR</sequence>
<dbReference type="STRING" id="295405.BF1218"/>
<dbReference type="AlphaFoldDB" id="Q64X08"/>